<dbReference type="PANTHER" id="PTHR30043:SF9">
    <property type="entry name" value="PHOSPHONATES TRANSPORT SYSTEM PERMEASE PROTEIN"/>
    <property type="match status" value="1"/>
</dbReference>
<dbReference type="Proteomes" id="UP001589789">
    <property type="component" value="Unassembled WGS sequence"/>
</dbReference>
<feature type="transmembrane region" description="Helical" evidence="6">
    <location>
        <begin position="275"/>
        <end position="293"/>
    </location>
</feature>
<evidence type="ECO:0000259" key="8">
    <source>
        <dbReference type="PROSITE" id="PS50928"/>
    </source>
</evidence>
<accession>A0ABV6IX74</accession>
<dbReference type="NCBIfam" id="TIGR01097">
    <property type="entry name" value="PhnE"/>
    <property type="match status" value="1"/>
</dbReference>
<reference evidence="9 10" key="1">
    <citation type="submission" date="2024-09" db="EMBL/GenBank/DDBJ databases">
        <authorList>
            <person name="Sun Q."/>
            <person name="Mori K."/>
        </authorList>
    </citation>
    <scope>NUCLEOTIDE SEQUENCE [LARGE SCALE GENOMIC DNA]</scope>
    <source>
        <strain evidence="9 10">CCM 7468</strain>
    </source>
</reference>
<evidence type="ECO:0000256" key="4">
    <source>
        <dbReference type="ARBA" id="ARBA00022989"/>
    </source>
</evidence>
<dbReference type="CDD" id="cd06261">
    <property type="entry name" value="TM_PBP2"/>
    <property type="match status" value="1"/>
</dbReference>
<feature type="region of interest" description="Disordered" evidence="7">
    <location>
        <begin position="1"/>
        <end position="21"/>
    </location>
</feature>
<dbReference type="EMBL" id="JBHLVZ010000083">
    <property type="protein sequence ID" value="MFC0388219.1"/>
    <property type="molecule type" value="Genomic_DNA"/>
</dbReference>
<evidence type="ECO:0000256" key="6">
    <source>
        <dbReference type="RuleBase" id="RU363032"/>
    </source>
</evidence>
<dbReference type="InterPro" id="IPR005769">
    <property type="entry name" value="PhnE/PtxC"/>
</dbReference>
<keyword evidence="10" id="KW-1185">Reference proteome</keyword>
<keyword evidence="5 6" id="KW-0472">Membrane</keyword>
<comment type="subcellular location">
    <subcellularLocation>
        <location evidence="1 6">Cell membrane</location>
        <topology evidence="1 6">Multi-pass membrane protein</topology>
    </subcellularLocation>
</comment>
<name>A0ABV6IX74_9PROT</name>
<feature type="transmembrane region" description="Helical" evidence="6">
    <location>
        <begin position="160"/>
        <end position="184"/>
    </location>
</feature>
<dbReference type="RefSeq" id="WP_377054416.1">
    <property type="nucleotide sequence ID" value="NZ_JBHLVZ010000083.1"/>
</dbReference>
<feature type="transmembrane region" description="Helical" evidence="6">
    <location>
        <begin position="218"/>
        <end position="240"/>
    </location>
</feature>
<protein>
    <submittedName>
        <fullName evidence="9">Phosphonate ABC transporter, permease protein PhnE</fullName>
    </submittedName>
</protein>
<keyword evidence="4 6" id="KW-1133">Transmembrane helix</keyword>
<evidence type="ECO:0000256" key="2">
    <source>
        <dbReference type="ARBA" id="ARBA00022448"/>
    </source>
</evidence>
<evidence type="ECO:0000256" key="7">
    <source>
        <dbReference type="SAM" id="MobiDB-lite"/>
    </source>
</evidence>
<evidence type="ECO:0000256" key="5">
    <source>
        <dbReference type="ARBA" id="ARBA00023136"/>
    </source>
</evidence>
<dbReference type="InterPro" id="IPR000515">
    <property type="entry name" value="MetI-like"/>
</dbReference>
<dbReference type="SUPFAM" id="SSF161098">
    <property type="entry name" value="MetI-like"/>
    <property type="match status" value="1"/>
</dbReference>
<dbReference type="InterPro" id="IPR035906">
    <property type="entry name" value="MetI-like_sf"/>
</dbReference>
<dbReference type="PANTHER" id="PTHR30043">
    <property type="entry name" value="PHOSPHONATES TRANSPORT SYSTEM PERMEASE PROTEIN"/>
    <property type="match status" value="1"/>
</dbReference>
<evidence type="ECO:0000256" key="3">
    <source>
        <dbReference type="ARBA" id="ARBA00022692"/>
    </source>
</evidence>
<feature type="transmembrane region" description="Helical" evidence="6">
    <location>
        <begin position="247"/>
        <end position="263"/>
    </location>
</feature>
<feature type="transmembrane region" description="Helical" evidence="6">
    <location>
        <begin position="53"/>
        <end position="72"/>
    </location>
</feature>
<proteinExistence type="inferred from homology"/>
<evidence type="ECO:0000256" key="1">
    <source>
        <dbReference type="ARBA" id="ARBA00004651"/>
    </source>
</evidence>
<feature type="domain" description="ABC transmembrane type-1" evidence="8">
    <location>
        <begin position="109"/>
        <end position="292"/>
    </location>
</feature>
<evidence type="ECO:0000313" key="9">
    <source>
        <dbReference type="EMBL" id="MFC0388219.1"/>
    </source>
</evidence>
<keyword evidence="2 6" id="KW-0813">Transport</keyword>
<keyword evidence="3 6" id="KW-0812">Transmembrane</keyword>
<dbReference type="PROSITE" id="PS50928">
    <property type="entry name" value="ABC_TM1"/>
    <property type="match status" value="1"/>
</dbReference>
<feature type="transmembrane region" description="Helical" evidence="6">
    <location>
        <begin position="114"/>
        <end position="139"/>
    </location>
</feature>
<sequence length="306" mass="33053">MSEANVPPGMSEANVPPGMSEANVPPGMSDAAVARWQAALPAAFGPSPRQRRFRILGGTLFLCWLAWALWLFDITPARLWNGMSGLFTIIRLMIPPSPGELWGDILRGIAESIAMAFLGTVLAASFAVPLGFLGARNIVTATLFRFSLRRVFDGFRGVDQLIWALAFVRAVGLGPLAGVLALFVSDLATLSKLYAEAIENAERRQSEGVLAAGGSRLMAIRFGVLPQVMPVMLAQALYFFESNTRSASILGVVGAGGIGLQIAERIKVRHWNEVAFIIILMVITVAVIDWLGGRLRRRLIGGRPQN</sequence>
<evidence type="ECO:0000313" key="10">
    <source>
        <dbReference type="Proteomes" id="UP001589789"/>
    </source>
</evidence>
<dbReference type="Pfam" id="PF00528">
    <property type="entry name" value="BPD_transp_1"/>
    <property type="match status" value="1"/>
</dbReference>
<gene>
    <name evidence="9" type="primary">phnE</name>
    <name evidence="9" type="ORF">ACFFIC_22165</name>
</gene>
<comment type="similarity">
    <text evidence="6">Belongs to the binding-protein-dependent transport system permease family.</text>
</comment>
<organism evidence="9 10">
    <name type="scientific">Muricoccus vinaceus</name>
    <dbReference type="NCBI Taxonomy" id="424704"/>
    <lineage>
        <taxon>Bacteria</taxon>
        <taxon>Pseudomonadati</taxon>
        <taxon>Pseudomonadota</taxon>
        <taxon>Alphaproteobacteria</taxon>
        <taxon>Acetobacterales</taxon>
        <taxon>Roseomonadaceae</taxon>
        <taxon>Muricoccus</taxon>
    </lineage>
</organism>
<comment type="caution">
    <text evidence="9">The sequence shown here is derived from an EMBL/GenBank/DDBJ whole genome shotgun (WGS) entry which is preliminary data.</text>
</comment>
<dbReference type="Gene3D" id="1.10.3720.10">
    <property type="entry name" value="MetI-like"/>
    <property type="match status" value="1"/>
</dbReference>